<evidence type="ECO:0008006" key="3">
    <source>
        <dbReference type="Google" id="ProtNLM"/>
    </source>
</evidence>
<name>A0A922M8V3_SPOEX</name>
<dbReference type="Proteomes" id="UP000814243">
    <property type="component" value="Unassembled WGS sequence"/>
</dbReference>
<dbReference type="PANTHER" id="PTHR33395:SF22">
    <property type="entry name" value="REVERSE TRANSCRIPTASE DOMAIN-CONTAINING PROTEIN"/>
    <property type="match status" value="1"/>
</dbReference>
<reference evidence="1" key="1">
    <citation type="journal article" date="2021" name="G3 (Bethesda)">
        <title>Genome and transcriptome analysis of the beet armyworm Spodoptera exigua reveals targets for pest control. .</title>
        <authorList>
            <person name="Simon S."/>
            <person name="Breeschoten T."/>
            <person name="Jansen H.J."/>
            <person name="Dirks R.P."/>
            <person name="Schranz M.E."/>
            <person name="Ros V.I.D."/>
        </authorList>
    </citation>
    <scope>NUCLEOTIDE SEQUENCE</scope>
    <source>
        <strain evidence="1">TB_SE_WUR_2020</strain>
    </source>
</reference>
<dbReference type="GO" id="GO:0031012">
    <property type="term" value="C:extracellular matrix"/>
    <property type="evidence" value="ECO:0007669"/>
    <property type="project" value="TreeGrafter"/>
</dbReference>
<gene>
    <name evidence="1" type="ORF">HF086_002643</name>
</gene>
<dbReference type="GO" id="GO:0007508">
    <property type="term" value="P:larval heart development"/>
    <property type="evidence" value="ECO:0007669"/>
    <property type="project" value="TreeGrafter"/>
</dbReference>
<dbReference type="EMBL" id="JACEFF010000728">
    <property type="protein sequence ID" value="KAH9632136.1"/>
    <property type="molecule type" value="Genomic_DNA"/>
</dbReference>
<evidence type="ECO:0000313" key="2">
    <source>
        <dbReference type="Proteomes" id="UP000814243"/>
    </source>
</evidence>
<accession>A0A922M8V3</accession>
<dbReference type="PANTHER" id="PTHR33395">
    <property type="entry name" value="TRANSCRIPTASE, PUTATIVE-RELATED-RELATED"/>
    <property type="match status" value="1"/>
</dbReference>
<organism evidence="1 2">
    <name type="scientific">Spodoptera exigua</name>
    <name type="common">Beet armyworm</name>
    <name type="synonym">Noctua fulgens</name>
    <dbReference type="NCBI Taxonomy" id="7107"/>
    <lineage>
        <taxon>Eukaryota</taxon>
        <taxon>Metazoa</taxon>
        <taxon>Ecdysozoa</taxon>
        <taxon>Arthropoda</taxon>
        <taxon>Hexapoda</taxon>
        <taxon>Insecta</taxon>
        <taxon>Pterygota</taxon>
        <taxon>Neoptera</taxon>
        <taxon>Endopterygota</taxon>
        <taxon>Lepidoptera</taxon>
        <taxon>Glossata</taxon>
        <taxon>Ditrysia</taxon>
        <taxon>Noctuoidea</taxon>
        <taxon>Noctuidae</taxon>
        <taxon>Amphipyrinae</taxon>
        <taxon>Spodoptera</taxon>
    </lineage>
</organism>
<comment type="caution">
    <text evidence="1">The sequence shown here is derived from an EMBL/GenBank/DDBJ whole genome shotgun (WGS) entry which is preliminary data.</text>
</comment>
<proteinExistence type="predicted"/>
<protein>
    <recommendedName>
        <fullName evidence="3">Reverse transcriptase</fullName>
    </recommendedName>
</protein>
<sequence length="335" mass="38869">MSDSIDHVDVLEMNCGGLVPKRDNYHPPLDIYFERNHQLTQQNSVKSSPCNVDVQKDWNFAKANFELMYKRISETSWQEIVGACNVNEAVDCFYNSIYSIYDECVPKKFRSSKPTRRYPVWYTADLIKSLKQKAELHRQWKATRNNEIYLQFSRLRSQVKKSMSITYKYYLNRIQRKLNRHPAAFWQHVNSLKSRGGFVPKASYNGVEYEGSNAAQAFSNYFDSVFLPDAPLLDCRKLLESQNYTANLVDIREITSKDFDTGITNLKPNSAIGPDNIPAYIIKGCKVFLKSPLLHIFNLALNSGTYPKRWKISRVQPIPKTNDHTLVENYRPIKL</sequence>
<dbReference type="GO" id="GO:0061343">
    <property type="term" value="P:cell adhesion involved in heart morphogenesis"/>
    <property type="evidence" value="ECO:0007669"/>
    <property type="project" value="TreeGrafter"/>
</dbReference>
<dbReference type="AlphaFoldDB" id="A0A922M8V3"/>
<evidence type="ECO:0000313" key="1">
    <source>
        <dbReference type="EMBL" id="KAH9632136.1"/>
    </source>
</evidence>